<organism evidence="1 2">
    <name type="scientific">Bradyrhizobium shewense</name>
    <dbReference type="NCBI Taxonomy" id="1761772"/>
    <lineage>
        <taxon>Bacteria</taxon>
        <taxon>Pseudomonadati</taxon>
        <taxon>Pseudomonadota</taxon>
        <taxon>Alphaproteobacteria</taxon>
        <taxon>Hyphomicrobiales</taxon>
        <taxon>Nitrobacteraceae</taxon>
        <taxon>Bradyrhizobium</taxon>
    </lineage>
</organism>
<dbReference type="AlphaFoldDB" id="A0A1C3XUV5"/>
<reference evidence="2" key="1">
    <citation type="submission" date="2016-08" db="EMBL/GenBank/DDBJ databases">
        <authorList>
            <person name="Varghese N."/>
            <person name="Submissions Spin"/>
        </authorList>
    </citation>
    <scope>NUCLEOTIDE SEQUENCE [LARGE SCALE GENOMIC DNA]</scope>
    <source>
        <strain evidence="2">ERR11</strain>
    </source>
</reference>
<protein>
    <recommendedName>
        <fullName evidence="3">IS21 family transposase</fullName>
    </recommendedName>
</protein>
<sequence length="58" mass="6567">MKTPDDVAEMFRLRACAWGVKRIARQLRGSHHTVKDYVAAGGVKPFKPPEQAEVSRWS</sequence>
<evidence type="ECO:0000313" key="2">
    <source>
        <dbReference type="Proteomes" id="UP000199184"/>
    </source>
</evidence>
<keyword evidence="2" id="KW-1185">Reference proteome</keyword>
<evidence type="ECO:0008006" key="3">
    <source>
        <dbReference type="Google" id="ProtNLM"/>
    </source>
</evidence>
<proteinExistence type="predicted"/>
<name>A0A1C3XUV5_9BRAD</name>
<evidence type="ECO:0000313" key="1">
    <source>
        <dbReference type="EMBL" id="SCB56028.1"/>
    </source>
</evidence>
<accession>A0A1C3XUV5</accession>
<gene>
    <name evidence="1" type="ORF">GA0061098_10675</name>
</gene>
<dbReference type="Proteomes" id="UP000199184">
    <property type="component" value="Unassembled WGS sequence"/>
</dbReference>
<dbReference type="EMBL" id="FMAI01000067">
    <property type="protein sequence ID" value="SCB56028.1"/>
    <property type="molecule type" value="Genomic_DNA"/>
</dbReference>